<reference evidence="1 2" key="1">
    <citation type="journal article" date="2022" name="Plant J.">
        <title>Chromosome-level genome of Camellia lanceoleosa provides a valuable resource for understanding genome evolution and self-incompatibility.</title>
        <authorList>
            <person name="Gong W."/>
            <person name="Xiao S."/>
            <person name="Wang L."/>
            <person name="Liao Z."/>
            <person name="Chang Y."/>
            <person name="Mo W."/>
            <person name="Hu G."/>
            <person name="Li W."/>
            <person name="Zhao G."/>
            <person name="Zhu H."/>
            <person name="Hu X."/>
            <person name="Ji K."/>
            <person name="Xiang X."/>
            <person name="Song Q."/>
            <person name="Yuan D."/>
            <person name="Jin S."/>
            <person name="Zhang L."/>
        </authorList>
    </citation>
    <scope>NUCLEOTIDE SEQUENCE [LARGE SCALE GENOMIC DNA]</scope>
    <source>
        <strain evidence="1">SQ_2022a</strain>
    </source>
</reference>
<gene>
    <name evidence="1" type="ORF">LOK49_LG01G02807</name>
</gene>
<protein>
    <submittedName>
        <fullName evidence="1">Nitrate regulatory gene2 protein</fullName>
    </submittedName>
</protein>
<keyword evidence="2" id="KW-1185">Reference proteome</keyword>
<organism evidence="1 2">
    <name type="scientific">Camellia lanceoleosa</name>
    <dbReference type="NCBI Taxonomy" id="1840588"/>
    <lineage>
        <taxon>Eukaryota</taxon>
        <taxon>Viridiplantae</taxon>
        <taxon>Streptophyta</taxon>
        <taxon>Embryophyta</taxon>
        <taxon>Tracheophyta</taxon>
        <taxon>Spermatophyta</taxon>
        <taxon>Magnoliopsida</taxon>
        <taxon>eudicotyledons</taxon>
        <taxon>Gunneridae</taxon>
        <taxon>Pentapetalae</taxon>
        <taxon>asterids</taxon>
        <taxon>Ericales</taxon>
        <taxon>Theaceae</taxon>
        <taxon>Camellia</taxon>
    </lineage>
</organism>
<proteinExistence type="predicted"/>
<sequence length="618" mass="69553">MGCSASNMGCSASNTRETEHNVVSISRARKRLIKSAVQSRHALSIAHCKYNKSLHSVAMAIRLFIDRHSSQPSPFLMSFSQSSDSLREKEDQQEEERKTEVSIPSSKNCSGWDFFNPFDDDQRAVKEAQGKDGDANVNQGEKRGLGVNDSCGNGRELMEALKDVVEHFVKACESGVEVSRMLEINMASHLQSSGSEQIKDGPNKIVQPIRWRGSSSSSGPSSFKSFLASSSSMQTEFKNDIFDEYGGMVSGSHSLTLGRLYAWEKKLYEEVKAGDHMRKIYVQKCIQLRNQDTRGKGSMDKNRAEVRDLHSRILVAIRTIESISQRIQKAKDEELHPQLVELLHGLMRTSKTTLELHETQKQAMLEVKSFTYSAYGKFSNDSHRLATVQLESELQNWRSCFAQYISAQKAYVKALDGWLSKFNAWEFDFYSRSSKSSSVLPSQNNGPPLFVICHGWLTSLEKLPDMSVMHAMTNFGKCIRELCAQQGEEQHQKRIVAGLRKELDKKVLAFQRAEGKILESKVSGKNTDVEVKHRDECLAVRKDQLDVSRKKLDAEKAKHCGSMQETQQLTLRGFQEGFSSVFKSLMEFSKASLKMYAELVVKSKDSKVGDENGEPSSQ</sequence>
<comment type="caution">
    <text evidence="1">The sequence shown here is derived from an EMBL/GenBank/DDBJ whole genome shotgun (WGS) entry which is preliminary data.</text>
</comment>
<name>A0ACC0IX61_9ERIC</name>
<evidence type="ECO:0000313" key="2">
    <source>
        <dbReference type="Proteomes" id="UP001060215"/>
    </source>
</evidence>
<dbReference type="Proteomes" id="UP001060215">
    <property type="component" value="Chromosome 1"/>
</dbReference>
<dbReference type="EMBL" id="CM045758">
    <property type="protein sequence ID" value="KAI8030494.1"/>
    <property type="molecule type" value="Genomic_DNA"/>
</dbReference>
<accession>A0ACC0IX61</accession>
<evidence type="ECO:0000313" key="1">
    <source>
        <dbReference type="EMBL" id="KAI8030494.1"/>
    </source>
</evidence>